<evidence type="ECO:0008006" key="4">
    <source>
        <dbReference type="Google" id="ProtNLM"/>
    </source>
</evidence>
<protein>
    <recommendedName>
        <fullName evidence="4">VCBS repeat-containing protein</fullName>
    </recommendedName>
</protein>
<comment type="caution">
    <text evidence="2">The sequence shown here is derived from an EMBL/GenBank/DDBJ whole genome shotgun (WGS) entry which is preliminary data.</text>
</comment>
<organism evidence="2 3">
    <name type="scientific">Roseateles albus</name>
    <dbReference type="NCBI Taxonomy" id="2987525"/>
    <lineage>
        <taxon>Bacteria</taxon>
        <taxon>Pseudomonadati</taxon>
        <taxon>Pseudomonadota</taxon>
        <taxon>Betaproteobacteria</taxon>
        <taxon>Burkholderiales</taxon>
        <taxon>Sphaerotilaceae</taxon>
        <taxon>Roseateles</taxon>
    </lineage>
</organism>
<evidence type="ECO:0000313" key="3">
    <source>
        <dbReference type="Proteomes" id="UP001221189"/>
    </source>
</evidence>
<feature type="signal peptide" evidence="1">
    <location>
        <begin position="1"/>
        <end position="18"/>
    </location>
</feature>
<feature type="chain" id="PRO_5045210209" description="VCBS repeat-containing protein" evidence="1">
    <location>
        <begin position="19"/>
        <end position="162"/>
    </location>
</feature>
<evidence type="ECO:0000256" key="1">
    <source>
        <dbReference type="SAM" id="SignalP"/>
    </source>
</evidence>
<dbReference type="Proteomes" id="UP001221189">
    <property type="component" value="Unassembled WGS sequence"/>
</dbReference>
<dbReference type="RefSeq" id="WP_273598964.1">
    <property type="nucleotide sequence ID" value="NZ_JAQQXT010000001.1"/>
</dbReference>
<keyword evidence="1" id="KW-0732">Signal</keyword>
<sequence>MKRVIILLVALALNTASAQGTLEPAQFPFWAEQVWTKLAAEKSLQISTRLNPFVWRGDFNGDGRQDLAMLILNTKTKKEGIAFLLQGKKPVTVGAGQDFGNGGDNFSWIDVWHVEDRGTGHGNYLGQSVTLKVDGLMVAKDSSASALIYFRNGKPVWHQYGD</sequence>
<name>A0ABT5KAY3_9BURK</name>
<evidence type="ECO:0000313" key="2">
    <source>
        <dbReference type="EMBL" id="MDC8770537.1"/>
    </source>
</evidence>
<accession>A0ABT5KAY3</accession>
<gene>
    <name evidence="2" type="ORF">PRZ03_03050</name>
</gene>
<dbReference type="EMBL" id="JAQQXT010000001">
    <property type="protein sequence ID" value="MDC8770537.1"/>
    <property type="molecule type" value="Genomic_DNA"/>
</dbReference>
<keyword evidence="3" id="KW-1185">Reference proteome</keyword>
<proteinExistence type="predicted"/>
<reference evidence="2 3" key="1">
    <citation type="submission" date="2022-10" db="EMBL/GenBank/DDBJ databases">
        <title>Paucibacter sp. hw1 Genome sequencing.</title>
        <authorList>
            <person name="Park S."/>
        </authorList>
    </citation>
    <scope>NUCLEOTIDE SEQUENCE [LARGE SCALE GENOMIC DNA]</scope>
    <source>
        <strain evidence="3">hw1</strain>
    </source>
</reference>